<gene>
    <name evidence="2" type="ORF">LMG23994_00790</name>
</gene>
<proteinExistence type="predicted"/>
<comment type="caution">
    <text evidence="2">The sequence shown here is derived from an EMBL/GenBank/DDBJ whole genome shotgun (WGS) entry which is preliminary data.</text>
</comment>
<dbReference type="Proteomes" id="UP000701702">
    <property type="component" value="Unassembled WGS sequence"/>
</dbReference>
<keyword evidence="1" id="KW-0732">Signal</keyword>
<feature type="signal peptide" evidence="1">
    <location>
        <begin position="1"/>
        <end position="20"/>
    </location>
</feature>
<reference evidence="2 3" key="1">
    <citation type="submission" date="2021-08" db="EMBL/GenBank/DDBJ databases">
        <authorList>
            <person name="Peeters C."/>
        </authorList>
    </citation>
    <scope>NUCLEOTIDE SEQUENCE [LARGE SCALE GENOMIC DNA]</scope>
    <source>
        <strain evidence="2 3">LMG 23994</strain>
    </source>
</reference>
<keyword evidence="3" id="KW-1185">Reference proteome</keyword>
<accession>A0ABN7XX35</accession>
<name>A0ABN7XX35_9BURK</name>
<evidence type="ECO:0000313" key="3">
    <source>
        <dbReference type="Proteomes" id="UP000701702"/>
    </source>
</evidence>
<dbReference type="EMBL" id="CAJZAF010000003">
    <property type="protein sequence ID" value="CAG9165710.1"/>
    <property type="molecule type" value="Genomic_DNA"/>
</dbReference>
<evidence type="ECO:0008006" key="4">
    <source>
        <dbReference type="Google" id="ProtNLM"/>
    </source>
</evidence>
<organism evidence="2 3">
    <name type="scientific">Cupriavidus pinatubonensis</name>
    <dbReference type="NCBI Taxonomy" id="248026"/>
    <lineage>
        <taxon>Bacteria</taxon>
        <taxon>Pseudomonadati</taxon>
        <taxon>Pseudomonadota</taxon>
        <taxon>Betaproteobacteria</taxon>
        <taxon>Burkholderiales</taxon>
        <taxon>Burkholderiaceae</taxon>
        <taxon>Cupriavidus</taxon>
    </lineage>
</organism>
<protein>
    <recommendedName>
        <fullName evidence="4">Lipoprotein</fullName>
    </recommendedName>
</protein>
<evidence type="ECO:0000256" key="1">
    <source>
        <dbReference type="SAM" id="SignalP"/>
    </source>
</evidence>
<sequence length="153" mass="16438">MMGRYVFALLLALQAWKANAQLIVYPAPAMTVADCPAGKIWIMKNNLPTCDYPAPPPPPPPPPLPPGPTCPDPMSTLSFAEIDLIADQSDNGGPPFWLAYVWYMGATKGSWTDGQYVDPLASLDAGIRRAGFIPGAVFLNFSGVQYRQAVCAP</sequence>
<feature type="chain" id="PRO_5045626554" description="Lipoprotein" evidence="1">
    <location>
        <begin position="21"/>
        <end position="153"/>
    </location>
</feature>
<evidence type="ECO:0000313" key="2">
    <source>
        <dbReference type="EMBL" id="CAG9165710.1"/>
    </source>
</evidence>